<dbReference type="EMBL" id="GEEE01019409">
    <property type="protein sequence ID" value="JAP43816.1"/>
    <property type="molecule type" value="Transcribed_RNA"/>
</dbReference>
<organism evidence="1">
    <name type="scientific">Schistocephalus solidus</name>
    <name type="common">Tapeworm</name>
    <dbReference type="NCBI Taxonomy" id="70667"/>
    <lineage>
        <taxon>Eukaryota</taxon>
        <taxon>Metazoa</taxon>
        <taxon>Spiralia</taxon>
        <taxon>Lophotrochozoa</taxon>
        <taxon>Platyhelminthes</taxon>
        <taxon>Cestoda</taxon>
        <taxon>Eucestoda</taxon>
        <taxon>Diphyllobothriidea</taxon>
        <taxon>Diphyllobothriidae</taxon>
        <taxon>Schistocephalus</taxon>
    </lineage>
</organism>
<accession>A0A0X3P9H1</accession>
<reference evidence="1" key="1">
    <citation type="submission" date="2016-01" db="EMBL/GenBank/DDBJ databases">
        <title>Reference transcriptome for the parasite Schistocephalus solidus: insights into the molecular evolution of parasitism.</title>
        <authorList>
            <person name="Hebert F.O."/>
            <person name="Grambauer S."/>
            <person name="Barber I."/>
            <person name="Landry C.R."/>
            <person name="Aubin-Horth N."/>
        </authorList>
    </citation>
    <scope>NUCLEOTIDE SEQUENCE</scope>
</reference>
<name>A0A0X3P9H1_SCHSO</name>
<gene>
    <name evidence="1" type="ORF">TR87033</name>
</gene>
<proteinExistence type="predicted"/>
<dbReference type="AlphaFoldDB" id="A0A0X3P9H1"/>
<sequence>MSRFQTFSVVCRHGSAASLTQKKHIHLPMRILYVSAQQPRHYCLTLPVCFSSQPFPSFCYVQERGRKNIPSQMLLTFSKIHLHGFWKFRSVLRVFFSVLYGGQVRKVYRH</sequence>
<protein>
    <submittedName>
        <fullName evidence="1">Uncharacterized protein</fullName>
    </submittedName>
</protein>
<evidence type="ECO:0000313" key="1">
    <source>
        <dbReference type="EMBL" id="JAP43816.1"/>
    </source>
</evidence>